<dbReference type="Proteomes" id="UP000428333">
    <property type="component" value="Linkage Group LG03"/>
</dbReference>
<evidence type="ECO:0000256" key="1">
    <source>
        <dbReference type="SAM" id="MobiDB-lite"/>
    </source>
</evidence>
<comment type="caution">
    <text evidence="3">The sequence shown here is derived from an EMBL/GenBank/DDBJ whole genome shotgun (WGS) entry which is preliminary data.</text>
</comment>
<dbReference type="SUPFAM" id="SSF69075">
    <property type="entry name" value="Glutamyl tRNA-reductase dimerization domain"/>
    <property type="match status" value="1"/>
</dbReference>
<dbReference type="GO" id="GO:0008883">
    <property type="term" value="F:glutamyl-tRNA reductase activity"/>
    <property type="evidence" value="ECO:0007669"/>
    <property type="project" value="InterPro"/>
</dbReference>
<name>A0A6A4M6P0_9ERIC</name>
<dbReference type="GO" id="GO:0050661">
    <property type="term" value="F:NADP binding"/>
    <property type="evidence" value="ECO:0007669"/>
    <property type="project" value="InterPro"/>
</dbReference>
<dbReference type="InterPro" id="IPR015896">
    <property type="entry name" value="4pyrrol_synth_GluRdtase_dimer"/>
</dbReference>
<keyword evidence="4" id="KW-1185">Reference proteome</keyword>
<dbReference type="Pfam" id="PF00745">
    <property type="entry name" value="GlutR_dimer"/>
    <property type="match status" value="1"/>
</dbReference>
<feature type="compositionally biased region" description="Basic and acidic residues" evidence="1">
    <location>
        <begin position="221"/>
        <end position="235"/>
    </location>
</feature>
<evidence type="ECO:0000259" key="2">
    <source>
        <dbReference type="Pfam" id="PF00745"/>
    </source>
</evidence>
<proteinExistence type="predicted"/>
<gene>
    <name evidence="3" type="ORF">C3L33_04088</name>
</gene>
<feature type="region of interest" description="Disordered" evidence="1">
    <location>
        <begin position="219"/>
        <end position="250"/>
    </location>
</feature>
<dbReference type="OrthoDB" id="1532477at2759"/>
<dbReference type="EMBL" id="QEFC01000547">
    <property type="protein sequence ID" value="KAE9463894.1"/>
    <property type="molecule type" value="Genomic_DNA"/>
</dbReference>
<evidence type="ECO:0000313" key="3">
    <source>
        <dbReference type="EMBL" id="KAE9463894.1"/>
    </source>
</evidence>
<evidence type="ECO:0000313" key="4">
    <source>
        <dbReference type="Proteomes" id="UP000428333"/>
    </source>
</evidence>
<sequence>MVVLASPLCVPVWQSGVANTRTRRLAPVASAATIATKPKPNTAQPLSIGPTIGSLVDQVLFKDQHVGDERAFRGSESGKEVGILMERLERVAEGMREMELEKLMGRVRGQISDEERVLVERMSREIVSEFMEKPIQYLQRRDVEMAEKLKDLNFLAGILEESYFAKEKDKQSSAVVAEKSGATVIVEEGGRYVQRALWTCGSSNPVRKTWGLCLVAGSGGEEGKKERGDEMDSKRLPFSTMGVIKGRTGGGMMEREKVGLFLVKSKKREEQQTGKN</sequence>
<protein>
    <recommendedName>
        <fullName evidence="2">Tetrapyrrole biosynthesis glutamyl-tRNA reductase dimerisation domain-containing protein</fullName>
    </recommendedName>
</protein>
<dbReference type="InterPro" id="IPR036453">
    <property type="entry name" value="GluRdtase_dimer_dom_sf"/>
</dbReference>
<reference evidence="3 4" key="1">
    <citation type="journal article" date="2019" name="Genome Biol. Evol.">
        <title>The Rhododendron genome and chromosomal organization provide insight into shared whole-genome duplications across the heath family (Ericaceae).</title>
        <authorList>
            <person name="Soza V.L."/>
            <person name="Lindsley D."/>
            <person name="Waalkes A."/>
            <person name="Ramage E."/>
            <person name="Patwardhan R.P."/>
            <person name="Burton J.N."/>
            <person name="Adey A."/>
            <person name="Kumar A."/>
            <person name="Qiu R."/>
            <person name="Shendure J."/>
            <person name="Hall B."/>
        </authorList>
    </citation>
    <scope>NUCLEOTIDE SEQUENCE [LARGE SCALE GENOMIC DNA]</scope>
    <source>
        <strain evidence="3">RSF 1966-606</strain>
    </source>
</reference>
<dbReference type="AlphaFoldDB" id="A0A6A4M6P0"/>
<feature type="non-terminal residue" evidence="3">
    <location>
        <position position="1"/>
    </location>
</feature>
<accession>A0A6A4M6P0</accession>
<feature type="domain" description="Tetrapyrrole biosynthesis glutamyl-tRNA reductase dimerisation" evidence="2">
    <location>
        <begin position="76"/>
        <end position="144"/>
    </location>
</feature>
<dbReference type="GO" id="GO:0033014">
    <property type="term" value="P:tetrapyrrole biosynthetic process"/>
    <property type="evidence" value="ECO:0007669"/>
    <property type="project" value="InterPro"/>
</dbReference>
<organism evidence="3 4">
    <name type="scientific">Rhododendron williamsianum</name>
    <dbReference type="NCBI Taxonomy" id="262921"/>
    <lineage>
        <taxon>Eukaryota</taxon>
        <taxon>Viridiplantae</taxon>
        <taxon>Streptophyta</taxon>
        <taxon>Embryophyta</taxon>
        <taxon>Tracheophyta</taxon>
        <taxon>Spermatophyta</taxon>
        <taxon>Magnoliopsida</taxon>
        <taxon>eudicotyledons</taxon>
        <taxon>Gunneridae</taxon>
        <taxon>Pentapetalae</taxon>
        <taxon>asterids</taxon>
        <taxon>Ericales</taxon>
        <taxon>Ericaceae</taxon>
        <taxon>Ericoideae</taxon>
        <taxon>Rhodoreae</taxon>
        <taxon>Rhododendron</taxon>
    </lineage>
</organism>